<organism evidence="2">
    <name type="scientific">Myoviridae sp. ctncN39</name>
    <dbReference type="NCBI Taxonomy" id="2825170"/>
    <lineage>
        <taxon>Viruses</taxon>
        <taxon>Duplodnaviria</taxon>
        <taxon>Heunggongvirae</taxon>
        <taxon>Uroviricota</taxon>
        <taxon>Caudoviricetes</taxon>
    </lineage>
</organism>
<evidence type="ECO:0000313" key="2">
    <source>
        <dbReference type="EMBL" id="DAG00821.1"/>
    </source>
</evidence>
<dbReference type="InterPro" id="IPR001387">
    <property type="entry name" value="Cro/C1-type_HTH"/>
</dbReference>
<dbReference type="EMBL" id="BK016183">
    <property type="protein sequence ID" value="DAG00821.1"/>
    <property type="molecule type" value="Genomic_DNA"/>
</dbReference>
<protein>
    <submittedName>
        <fullName evidence="2">Cro/C1-type HTH DNA-binding domain protein</fullName>
    </submittedName>
</protein>
<dbReference type="PROSITE" id="PS50943">
    <property type="entry name" value="HTH_CROC1"/>
    <property type="match status" value="1"/>
</dbReference>
<dbReference type="Pfam" id="PF13443">
    <property type="entry name" value="HTH_26"/>
    <property type="match status" value="1"/>
</dbReference>
<dbReference type="InterPro" id="IPR010982">
    <property type="entry name" value="Lambda_DNA-bd_dom_sf"/>
</dbReference>
<evidence type="ECO:0000259" key="1">
    <source>
        <dbReference type="PROSITE" id="PS50943"/>
    </source>
</evidence>
<name>A0A8S5V281_9CAUD</name>
<feature type="domain" description="HTH cro/C1-type" evidence="1">
    <location>
        <begin position="16"/>
        <end position="61"/>
    </location>
</feature>
<keyword evidence="2" id="KW-0238">DNA-binding</keyword>
<proteinExistence type="predicted"/>
<reference evidence="2" key="1">
    <citation type="journal article" date="2021" name="Proc. Natl. Acad. Sci. U.S.A.">
        <title>A Catalog of Tens of Thousands of Viruses from Human Metagenomes Reveals Hidden Associations with Chronic Diseases.</title>
        <authorList>
            <person name="Tisza M.J."/>
            <person name="Buck C.B."/>
        </authorList>
    </citation>
    <scope>NUCLEOTIDE SEQUENCE</scope>
    <source>
        <strain evidence="2">CtncN39</strain>
    </source>
</reference>
<dbReference type="Gene3D" id="1.10.260.40">
    <property type="entry name" value="lambda repressor-like DNA-binding domains"/>
    <property type="match status" value="1"/>
</dbReference>
<accession>A0A8S5V281</accession>
<dbReference type="CDD" id="cd00093">
    <property type="entry name" value="HTH_XRE"/>
    <property type="match status" value="1"/>
</dbReference>
<dbReference type="GO" id="GO:0003677">
    <property type="term" value="F:DNA binding"/>
    <property type="evidence" value="ECO:0007669"/>
    <property type="project" value="UniProtKB-KW"/>
</dbReference>
<dbReference type="SUPFAM" id="SSF47413">
    <property type="entry name" value="lambda repressor-like DNA-binding domains"/>
    <property type="match status" value="1"/>
</dbReference>
<sequence>MQVTDTITKIISDRCMKQSAVARAAGYTPKQFNDLLHGRKRFTADDVVPICKALSITPNELFRYAQHTTT</sequence>